<dbReference type="InterPro" id="IPR056823">
    <property type="entry name" value="TEN-like_YD-shell"/>
</dbReference>
<dbReference type="SUPFAM" id="SSF49265">
    <property type="entry name" value="Fibronectin type III"/>
    <property type="match status" value="1"/>
</dbReference>
<protein>
    <submittedName>
        <fullName evidence="8">DNRLRE domain-containing protein</fullName>
    </submittedName>
</protein>
<evidence type="ECO:0000313" key="8">
    <source>
        <dbReference type="EMBL" id="MBC8538446.1"/>
    </source>
</evidence>
<dbReference type="InterPro" id="IPR055372">
    <property type="entry name" value="CBM96"/>
</dbReference>
<dbReference type="Pfam" id="PF25023">
    <property type="entry name" value="TEN_YD-shell"/>
    <property type="match status" value="2"/>
</dbReference>
<dbReference type="InterPro" id="IPR006530">
    <property type="entry name" value="YD"/>
</dbReference>
<dbReference type="Pfam" id="PF24517">
    <property type="entry name" value="CBM96"/>
    <property type="match status" value="1"/>
</dbReference>
<keyword evidence="9" id="KW-1185">Reference proteome</keyword>
<evidence type="ECO:0000313" key="9">
    <source>
        <dbReference type="Proteomes" id="UP000617951"/>
    </source>
</evidence>
<keyword evidence="3" id="KW-0732">Signal</keyword>
<feature type="compositionally biased region" description="Acidic residues" evidence="5">
    <location>
        <begin position="45"/>
        <end position="58"/>
    </location>
</feature>
<dbReference type="NCBIfam" id="TIGR03696">
    <property type="entry name" value="Rhs_assc_core"/>
    <property type="match status" value="1"/>
</dbReference>
<dbReference type="Proteomes" id="UP000617951">
    <property type="component" value="Unassembled WGS sequence"/>
</dbReference>
<evidence type="ECO:0000259" key="7">
    <source>
        <dbReference type="PROSITE" id="PS50853"/>
    </source>
</evidence>
<sequence>MLQHRSFKALCFLIVFFFVFAFFGGEYGRAKYISGVHIAYAAGTEEEDVSENKDEEEAVPSASPSPSPAQSDGETQTPPASAAPEETAEPPAEEKPAAPENTEETEDPLEAEEAARRVEESLSGFRELEAGAPLPQMPLENFGDVMDAQPEPEKEDPQAYTEITDNPDGSHTAEIYFAPIKYKDDAGNWQEINPALEKQVRQGKTIFETVSSPVEIAFAANAADKLATISKDGYHISFLPSAGSADMVKRAAAANALAEQAPEQIVKKDAAVKLEPVENPAEKVTAAQAEAGMEYQAVTFEKILNNKQDIVLEATANGVKEDIVLAALPEERNFTFTFHFTNLYPVLLEDGNVWLLDRETDEIIAAIPAPNMIDSSPEERESYDIAVSMEKVSETEYRYTLTPSREWLEDESRVYPVRIDPTVTYTYLTMFDTFVTSAYYNNNYGNDANVKIGNSGDLGISRGYYRLTSFPSAIGTNKSITSATLTLYQNYSGASTVDIGVYPLTSTSYDNATITWNKQPNFGALSSKTSVSAVKSYNWDVTAMVKGWYTNNTLPGFCLKNVDEGPNKYKRFSSAQHGTASQRPKLTVNYVDPPVVEYVTISNDPNTWTSDYIITSMKVTQPAGALLSEIQWATSTDANQPADSAFTALWNGVPTPTQSTTKTNTELGLPDGQRYLWVRGKNTVGGIGAAVRSNVMYKRDLSAPTVPNTLTATPSFTPSATGKGSITINWSAATDAGSGIDRYIVGLRKDPAQTWIYAQPGTALSYTFTDLADSSSYQFAVMAYDKLNHASAWKYSSLVTVGDYTAPTSPTSVSVSPESWTNNTSPTVSWEGITDANLAKAKYCIDWTSSATPWFDIPTSSGVASGSHTIDCSGLADGVHKIGIRGVDAMGYQSAGVDGMYYKDTTPPVASIAIPDTTPVAGKLRVNATITNEENRALFDRWELRYGLGTAPAAANLVTANTGRNTLNNSYLCSFDTSALEDNQVYSLYLYCWDQAGNLGISNRIELLKSPGSENLPAQLTITSPPADAVISEAGEEIQFNYADADAQNTAVSNARLIVNGIQTALAENNAKTIAFDAAKWDEEKNDWAYPEGQNVFLYVQGKNPQGEDVYSHASYRSLTFHEEFAAMDGLAEASAVAVSEGRAVLQKSGSAYAASGSFILEGEAVAGQVNSLALIVDENNPAGTSISYEASTDGGTTWTSVIPVSRDGGKTLEMANRRYFLTGNAGSSIQLRVTLQTTDSSKTPALESISGETRFTLYSTAVLVDNDFSAGARGFTGLYQTEHDAAGGRIVLESGKTEGTVYSTPRQISGEVTEVALKVEEELPAGTSIQYAVSADGGANYTNITPGDPNTAAAWKALTAPGSEVIVKAVLNAPDGAALPALKSWQLSVKTLSSGQPYVVKLVDEPENLSTLPGANYQTLLRWQASETQGVTYNIYRSETPYFIASEDTLIASGIEETSWSDYNLNYGKTFHYQVTACKTLGGHVRESLPSGQAWATVVDEDELQKRLGLQDYWSYVGFKTGGGDGYVNVSNGNLAYISTDMMVSDPFFAMVMRRTYNSLATTKTPLGYGWDFSFNTCLLREFDASGGNEVGMVLKDGDGSFHRFPRNADGTYASAKGTFMKLAYDEAAGEYTITRKDNIVYHFDAQSMKLLSFTNPNGNALAFAYDSRGNLQSIENTVGEKIEITYHVSGANPGDADYTYVNEHVDMVETVSWTQAGASSPESIVYHYVYGDDDKLDQAYTLIEGNNTYGESFSYGADGKLAAITNPEGNDYTLSFGSGGKLTGIEDPIGETFAFTYGSGTTTVADKYGVTNSYTFDSEGRVTKKTDALGHAVNYTFNSNFQVTGMNYQGTVEGSSAAISYTYGYDADGNLLSVSGPNGSQTLYEAYNEWNKPARMKVKQNGSTWLTTSYTYDGAGNLLTETDPSGKVITNVYAARNGENGYLISNTDRLGKKTVYTYNDKGQVTEINEQKADGTQLRRAAKYTYDALGRTKTSVDGLNQTTTYDYNKLGFPIKTTYADGTSVQSTYSLIANLETQTDARGNTTTHTYDIVGRPIKTTYADGTETTVFYGRWDSDGNGTNEANKVTTEDGLGRQTIQYYDKQGRLVKETGGGVTVQYEYDQIGNMTKVTDGAGRVTTAQYNALSQQTKVTRDPGGKNIVQSFTYDLLGNQLSATDGNGAVTSYTYDTLNRLKSVTQGGNTTTYAYDIVSGDTIKNTVTDARGNVSETVFDLAGRKTADRAGVSGAGAAMTTSYQYNANNQVTLVTRNDGSKEKVTYDSVGQTTRIDYYAAGADTSAASGYYLTYAYDDNGNVTRETVTKDGATEITAYAYDALNRVSQQTQGAEKVGALPIDYAYNAAGQLSGVSYPRENSQTGVAATGTGKQTLSFTYDSYGRQSEVRLNGQLVESYSYTAGGDLEATQVYGKFDAGNTADYLRTAYTYNSLGLVTKTETQGYGSVTGKKEQIDLTYDNVGNILTEQTYTNYGTAKTVNKAYEYDTVGRLTKSTIDGKATSYTYDAVGNRLTQTSEGKTLSYSYNNLNQLTSIKEGNTTVASYTYDANGNQKKETRQHVSVTVGGNTQVYNKETDYTYDLRGLLTGVSVKTPSANEITGEVTYDTQTTTNTYNAAGKRLKRVEEDKTTRFYYMGEALLFTTNQDLVMTSENVLNTGGQIIASKRFAVPGVEVTDPFAGQYYFYRYDVRGSVTDILDKNAGLVKGYDYDEFGNTEEKGNESFLNDVTFTGSVSDASSGLQYMNARFYQPSTGRFLSQDSYSGNPYDPWTQHLYSYCGNNPVNMVDPTGFAASRFAGFGNDPTTTSGLRTGKIDGRGNEAFISHSYTSKQEKVSTGKSGQEIGTYATGATGSYNGGSLMKHNAVVAALAAKTGGYPEVYVLGGAASGRVDTYGRIDVATKVDANYCVADGAIIYEVKPASSYGFRTGRKQLVRYQKAAAKNGIMVEIADTDPALGIVAAPDGSLLYTTFSGGVIYYCDISYDPQPILASEPKAVTEEDYAPVPVKDVVAGVVTATALIVIAYFTGGLGAMAVA</sequence>
<dbReference type="InterPro" id="IPR022385">
    <property type="entry name" value="Rhs_assc_core"/>
</dbReference>
<dbReference type="InterPro" id="IPR031325">
    <property type="entry name" value="RHS_repeat"/>
</dbReference>
<accession>A0A926HX67</accession>
<evidence type="ECO:0000256" key="4">
    <source>
        <dbReference type="ARBA" id="ARBA00022737"/>
    </source>
</evidence>
<keyword evidence="6" id="KW-0812">Transmembrane</keyword>
<evidence type="ECO:0000256" key="2">
    <source>
        <dbReference type="ARBA" id="ARBA00022525"/>
    </source>
</evidence>
<dbReference type="InterPro" id="IPR045351">
    <property type="entry name" value="DUF6531"/>
</dbReference>
<dbReference type="PROSITE" id="PS50853">
    <property type="entry name" value="FN3"/>
    <property type="match status" value="1"/>
</dbReference>
<dbReference type="InterPro" id="IPR036116">
    <property type="entry name" value="FN3_sf"/>
</dbReference>
<dbReference type="InterPro" id="IPR050708">
    <property type="entry name" value="T6SS_VgrG/RHS"/>
</dbReference>
<evidence type="ECO:0000256" key="5">
    <source>
        <dbReference type="SAM" id="MobiDB-lite"/>
    </source>
</evidence>
<keyword evidence="4" id="KW-0677">Repeat</keyword>
<organism evidence="8 9">
    <name type="scientific">Guopingia tenuis</name>
    <dbReference type="NCBI Taxonomy" id="2763656"/>
    <lineage>
        <taxon>Bacteria</taxon>
        <taxon>Bacillati</taxon>
        <taxon>Bacillota</taxon>
        <taxon>Clostridia</taxon>
        <taxon>Christensenellales</taxon>
        <taxon>Christensenellaceae</taxon>
        <taxon>Guopingia</taxon>
    </lineage>
</organism>
<dbReference type="InterPro" id="IPR013783">
    <property type="entry name" value="Ig-like_fold"/>
</dbReference>
<dbReference type="RefSeq" id="WP_249280207.1">
    <property type="nucleotide sequence ID" value="NZ_JACRSS010000002.1"/>
</dbReference>
<dbReference type="CDD" id="cd00063">
    <property type="entry name" value="FN3"/>
    <property type="match status" value="1"/>
</dbReference>
<feature type="transmembrane region" description="Helical" evidence="6">
    <location>
        <begin position="3018"/>
        <end position="3043"/>
    </location>
</feature>
<feature type="region of interest" description="Disordered" evidence="5">
    <location>
        <begin position="45"/>
        <end position="170"/>
    </location>
</feature>
<keyword evidence="6" id="KW-1133">Transmembrane helix</keyword>
<dbReference type="NCBIfam" id="TIGR01643">
    <property type="entry name" value="YD_repeat_2x"/>
    <property type="match status" value="6"/>
</dbReference>
<dbReference type="EMBL" id="JACRSS010000002">
    <property type="protein sequence ID" value="MBC8538446.1"/>
    <property type="molecule type" value="Genomic_DNA"/>
</dbReference>
<comment type="subcellular location">
    <subcellularLocation>
        <location evidence="1">Secreted</location>
    </subcellularLocation>
</comment>
<name>A0A926HX67_9FIRM</name>
<feature type="compositionally biased region" description="Acidic residues" evidence="5">
    <location>
        <begin position="101"/>
        <end position="112"/>
    </location>
</feature>
<evidence type="ECO:0000256" key="1">
    <source>
        <dbReference type="ARBA" id="ARBA00004613"/>
    </source>
</evidence>
<dbReference type="Pfam" id="PF05593">
    <property type="entry name" value="RHS_repeat"/>
    <property type="match status" value="4"/>
</dbReference>
<dbReference type="PANTHER" id="PTHR32305">
    <property type="match status" value="1"/>
</dbReference>
<reference evidence="8" key="1">
    <citation type="submission" date="2020-08" db="EMBL/GenBank/DDBJ databases">
        <title>Genome public.</title>
        <authorList>
            <person name="Liu C."/>
            <person name="Sun Q."/>
        </authorList>
    </citation>
    <scope>NUCLEOTIDE SEQUENCE</scope>
    <source>
        <strain evidence="8">NSJ-63</strain>
    </source>
</reference>
<gene>
    <name evidence="8" type="ORF">H8693_05815</name>
</gene>
<evidence type="ECO:0000256" key="3">
    <source>
        <dbReference type="ARBA" id="ARBA00022729"/>
    </source>
</evidence>
<dbReference type="SMART" id="SM00060">
    <property type="entry name" value="FN3"/>
    <property type="match status" value="2"/>
</dbReference>
<keyword evidence="2" id="KW-0964">Secreted</keyword>
<comment type="caution">
    <text evidence="8">The sequence shown here is derived from an EMBL/GenBank/DDBJ whole genome shotgun (WGS) entry which is preliminary data.</text>
</comment>
<keyword evidence="6" id="KW-0472">Membrane</keyword>
<feature type="compositionally biased region" description="Low complexity" evidence="5">
    <location>
        <begin position="74"/>
        <end position="85"/>
    </location>
</feature>
<dbReference type="PANTHER" id="PTHR32305:SF15">
    <property type="entry name" value="PROTEIN RHSA-RELATED"/>
    <property type="match status" value="1"/>
</dbReference>
<dbReference type="Gene3D" id="2.180.10.10">
    <property type="entry name" value="RHS repeat-associated core"/>
    <property type="match status" value="4"/>
</dbReference>
<dbReference type="Pfam" id="PF20148">
    <property type="entry name" value="DUF6531"/>
    <property type="match status" value="1"/>
</dbReference>
<dbReference type="NCBIfam" id="NF033679">
    <property type="entry name" value="DNRLRE_dom"/>
    <property type="match status" value="1"/>
</dbReference>
<evidence type="ECO:0000256" key="6">
    <source>
        <dbReference type="SAM" id="Phobius"/>
    </source>
</evidence>
<dbReference type="GO" id="GO:0005576">
    <property type="term" value="C:extracellular region"/>
    <property type="evidence" value="ECO:0007669"/>
    <property type="project" value="UniProtKB-SubCell"/>
</dbReference>
<dbReference type="InterPro" id="IPR003961">
    <property type="entry name" value="FN3_dom"/>
</dbReference>
<dbReference type="Gene3D" id="2.60.40.10">
    <property type="entry name" value="Immunoglobulins"/>
    <property type="match status" value="2"/>
</dbReference>
<feature type="domain" description="Fibronectin type-III" evidence="7">
    <location>
        <begin position="712"/>
        <end position="808"/>
    </location>
</feature>
<proteinExistence type="predicted"/>